<accession>A0ABV8PTK8</accession>
<evidence type="ECO:0000313" key="2">
    <source>
        <dbReference type="EMBL" id="MFC4231448.1"/>
    </source>
</evidence>
<feature type="domain" description="ATPase BadF/BadG/BcrA/BcrD type" evidence="1">
    <location>
        <begin position="7"/>
        <end position="198"/>
    </location>
</feature>
<evidence type="ECO:0000313" key="3">
    <source>
        <dbReference type="Proteomes" id="UP001595906"/>
    </source>
</evidence>
<organism evidence="2 3">
    <name type="scientific">Parasediminibacterium paludis</name>
    <dbReference type="NCBI Taxonomy" id="908966"/>
    <lineage>
        <taxon>Bacteria</taxon>
        <taxon>Pseudomonadati</taxon>
        <taxon>Bacteroidota</taxon>
        <taxon>Chitinophagia</taxon>
        <taxon>Chitinophagales</taxon>
        <taxon>Chitinophagaceae</taxon>
        <taxon>Parasediminibacterium</taxon>
    </lineage>
</organism>
<comment type="caution">
    <text evidence="2">The sequence shown here is derived from an EMBL/GenBank/DDBJ whole genome shotgun (WGS) entry which is preliminary data.</text>
</comment>
<protein>
    <submittedName>
        <fullName evidence="2">BadF/BadG/BcrA/BcrD ATPase family protein</fullName>
    </submittedName>
</protein>
<dbReference type="InterPro" id="IPR052519">
    <property type="entry name" value="Euk-type_GlcNAc_Kinase"/>
</dbReference>
<keyword evidence="3" id="KW-1185">Reference proteome</keyword>
<dbReference type="Gene3D" id="3.30.420.40">
    <property type="match status" value="2"/>
</dbReference>
<dbReference type="Gene3D" id="1.10.720.160">
    <property type="match status" value="1"/>
</dbReference>
<dbReference type="RefSeq" id="WP_379012922.1">
    <property type="nucleotide sequence ID" value="NZ_JBHSDC010000005.1"/>
</dbReference>
<name>A0ABV8PTK8_9BACT</name>
<sequence>MIQLIADSGSTKCEWCILDKGKKKMISTQGISPYFLNADQIVALLQKELLPKLKKVKIELVHFYGTGLSNTANVKIVKKALSQLFVDAEINIEHDLLAAARALCGSNKGIACILGTGSNSCYYNGKKIMKNSPGLGYILGDEGSGAYLGKKVVQYYLYNTFDEDLKARFDKRFNITKDAILDNVYKQPLANRYLAGFAIFLAENRGHYMIENIIEDGLNDFFFNHLYKYGESWTQPINFVGSIAFGFKDVLKDLCNTYELELGTILKQPMDGLIQFHS</sequence>
<dbReference type="Pfam" id="PF01869">
    <property type="entry name" value="BcrAD_BadFG"/>
    <property type="match status" value="1"/>
</dbReference>
<dbReference type="CDD" id="cd24079">
    <property type="entry name" value="ASKHA_NBD_PG1100-like"/>
    <property type="match status" value="1"/>
</dbReference>
<dbReference type="InterPro" id="IPR043129">
    <property type="entry name" value="ATPase_NBD"/>
</dbReference>
<proteinExistence type="predicted"/>
<dbReference type="InterPro" id="IPR002731">
    <property type="entry name" value="ATPase_BadF"/>
</dbReference>
<dbReference type="PANTHER" id="PTHR43190:SF3">
    <property type="entry name" value="N-ACETYL-D-GLUCOSAMINE KINASE"/>
    <property type="match status" value="1"/>
</dbReference>
<dbReference type="Proteomes" id="UP001595906">
    <property type="component" value="Unassembled WGS sequence"/>
</dbReference>
<dbReference type="SUPFAM" id="SSF53067">
    <property type="entry name" value="Actin-like ATPase domain"/>
    <property type="match status" value="2"/>
</dbReference>
<gene>
    <name evidence="2" type="ORF">ACFOW1_06080</name>
</gene>
<dbReference type="PANTHER" id="PTHR43190">
    <property type="entry name" value="N-ACETYL-D-GLUCOSAMINE KINASE"/>
    <property type="match status" value="1"/>
</dbReference>
<reference evidence="3" key="1">
    <citation type="journal article" date="2019" name="Int. J. Syst. Evol. Microbiol.">
        <title>The Global Catalogue of Microorganisms (GCM) 10K type strain sequencing project: providing services to taxonomists for standard genome sequencing and annotation.</title>
        <authorList>
            <consortium name="The Broad Institute Genomics Platform"/>
            <consortium name="The Broad Institute Genome Sequencing Center for Infectious Disease"/>
            <person name="Wu L."/>
            <person name="Ma J."/>
        </authorList>
    </citation>
    <scope>NUCLEOTIDE SEQUENCE [LARGE SCALE GENOMIC DNA]</scope>
    <source>
        <strain evidence="3">CECT 8010</strain>
    </source>
</reference>
<evidence type="ECO:0000259" key="1">
    <source>
        <dbReference type="Pfam" id="PF01869"/>
    </source>
</evidence>
<dbReference type="EMBL" id="JBHSDC010000005">
    <property type="protein sequence ID" value="MFC4231448.1"/>
    <property type="molecule type" value="Genomic_DNA"/>
</dbReference>